<sequence length="85" mass="10163">GRNPKVIYNFIQSYITYITKEAYSEVFAEYLAIKRINFNTIAFFLSRYTLLRKRIKDAKFKINNNFELNFLYNAIKAAYPINAIY</sequence>
<organism evidence="1 2">
    <name type="scientific">Neurospora intermedia</name>
    <dbReference type="NCBI Taxonomy" id="5142"/>
    <lineage>
        <taxon>Eukaryota</taxon>
        <taxon>Fungi</taxon>
        <taxon>Dikarya</taxon>
        <taxon>Ascomycota</taxon>
        <taxon>Pezizomycotina</taxon>
        <taxon>Sordariomycetes</taxon>
        <taxon>Sordariomycetidae</taxon>
        <taxon>Sordariales</taxon>
        <taxon>Sordariaceae</taxon>
        <taxon>Neurospora</taxon>
    </lineage>
</organism>
<accession>A0ABR3DAF4</accession>
<reference evidence="1 2" key="1">
    <citation type="submission" date="2023-09" db="EMBL/GenBank/DDBJ databases">
        <title>Multi-omics analysis of a traditional fermented food reveals byproduct-associated fungal strains for waste-to-food upcycling.</title>
        <authorList>
            <consortium name="Lawrence Berkeley National Laboratory"/>
            <person name="Rekdal V.M."/>
            <person name="Villalobos-Escobedo J.M."/>
            <person name="Rodriguez-Valeron N."/>
            <person name="Garcia M.O."/>
            <person name="Vasquez D.P."/>
            <person name="Damayanti I."/>
            <person name="Sorensen P.M."/>
            <person name="Baidoo E.E."/>
            <person name="De Carvalho A.C."/>
            <person name="Riley R."/>
            <person name="Lipzen A."/>
            <person name="He G."/>
            <person name="Yan M."/>
            <person name="Haridas S."/>
            <person name="Daum C."/>
            <person name="Yoshinaga Y."/>
            <person name="Ng V."/>
            <person name="Grigoriev I.V."/>
            <person name="Munk R."/>
            <person name="Nuraida L."/>
            <person name="Wijaya C.H."/>
            <person name="Morales P.-C."/>
            <person name="Keasling J.D."/>
        </authorList>
    </citation>
    <scope>NUCLEOTIDE SEQUENCE [LARGE SCALE GENOMIC DNA]</scope>
    <source>
        <strain evidence="1 2">FGSC 2613</strain>
    </source>
</reference>
<dbReference type="Proteomes" id="UP001451303">
    <property type="component" value="Unassembled WGS sequence"/>
</dbReference>
<evidence type="ECO:0000313" key="1">
    <source>
        <dbReference type="EMBL" id="KAL0469243.1"/>
    </source>
</evidence>
<feature type="non-terminal residue" evidence="1">
    <location>
        <position position="1"/>
    </location>
</feature>
<comment type="caution">
    <text evidence="1">The sequence shown here is derived from an EMBL/GenBank/DDBJ whole genome shotgun (WGS) entry which is preliminary data.</text>
</comment>
<gene>
    <name evidence="1" type="ORF">QR685DRAFT_445458</name>
</gene>
<protein>
    <submittedName>
        <fullName evidence="1">Uncharacterized protein</fullName>
    </submittedName>
</protein>
<name>A0ABR3DAF4_NEUIN</name>
<dbReference type="EMBL" id="JAVLET010000006">
    <property type="protein sequence ID" value="KAL0469243.1"/>
    <property type="molecule type" value="Genomic_DNA"/>
</dbReference>
<evidence type="ECO:0000313" key="2">
    <source>
        <dbReference type="Proteomes" id="UP001451303"/>
    </source>
</evidence>
<keyword evidence="2" id="KW-1185">Reference proteome</keyword>
<proteinExistence type="predicted"/>